<comment type="caution">
    <text evidence="3">The sequence shown here is derived from an EMBL/GenBank/DDBJ whole genome shotgun (WGS) entry which is preliminary data.</text>
</comment>
<dbReference type="InterPro" id="IPR032636">
    <property type="entry name" value="Pilus_assem_E-set-like_dom"/>
</dbReference>
<dbReference type="EMBL" id="CPYD01000013">
    <property type="protein sequence ID" value="CNF03481.1"/>
    <property type="molecule type" value="Genomic_DNA"/>
</dbReference>
<reference evidence="3 4" key="1">
    <citation type="submission" date="2015-03" db="EMBL/GenBank/DDBJ databases">
        <authorList>
            <consortium name="Pathogen Informatics"/>
            <person name="Murphy D."/>
        </authorList>
    </citation>
    <scope>NUCLEOTIDE SEQUENCE [LARGE SCALE GENOMIC DNA]</scope>
    <source>
        <strain evidence="4">type strain: CIP110231</strain>
    </source>
</reference>
<dbReference type="RefSeq" id="WP_235786947.1">
    <property type="nucleotide sequence ID" value="NZ_CPYD01000013.1"/>
</dbReference>
<evidence type="ECO:0000313" key="4">
    <source>
        <dbReference type="Proteomes" id="UP000040578"/>
    </source>
</evidence>
<feature type="domain" description="Pilus assembly protein E-set like" evidence="2">
    <location>
        <begin position="262"/>
        <end position="324"/>
    </location>
</feature>
<proteinExistence type="predicted"/>
<name>A0ABM9SLB7_9GAMM</name>
<evidence type="ECO:0000313" key="3">
    <source>
        <dbReference type="EMBL" id="CNF03481.1"/>
    </source>
</evidence>
<protein>
    <submittedName>
        <fullName evidence="3">Alpha-related fimbriae usher protein</fullName>
    </submittedName>
</protein>
<organism evidence="3 4">
    <name type="scientific">Yersinia nurmii</name>
    <dbReference type="NCBI Taxonomy" id="685706"/>
    <lineage>
        <taxon>Bacteria</taxon>
        <taxon>Pseudomonadati</taxon>
        <taxon>Pseudomonadota</taxon>
        <taxon>Gammaproteobacteria</taxon>
        <taxon>Enterobacterales</taxon>
        <taxon>Yersiniaceae</taxon>
        <taxon>Yersinia</taxon>
    </lineage>
</organism>
<feature type="region of interest" description="Disordered" evidence="1">
    <location>
        <begin position="540"/>
        <end position="579"/>
    </location>
</feature>
<sequence length="764" mass="85184">MVLTTSRIFSGIILFNLMTMPFYVRGEVLIEHLPPPGFTAIDEDSSKSLLGLVNGKYLPAPLHYSSQSKEISFDKELFSNNGINSETISLLDKLLPQIAYNECKSGCDYLLSGYRVTLDKVNNRLIIKDSSLDYLMPSTTWGIVHNQSLNLRVADNHYRAISANGQGYIGLPFQSFGYLSWFYNKTAHVQQRWHQGEANKGIGQSWYLQKNFSSLYLRAGRKNHLDNGAARVQTLLSPGLDRFVTFGSQSYMAEKPTSAGTLTLYATQPGDFDIYRDEQFIRRFPAQLGRNEISYNQLPSGYYNADIRLIDRSGREISRESMPIANISFGGNTGWFATFGQSRPTKFKEKNPPTAYLLQLGRSFLTPWFNSNLSMLMDNDKRWAAEGNISRPMSLWSMDIAPTLGLMSGDQGLGGYLRLSGGNKTLGRWSISRYQTPNVSRYTSMGSSSAFSYGRHFGPTALSYNFNQSANRSQHRLQSDWHWQRPQYRINFSIGAKKDWRNNRANDYGLFFNARLMLQQHNIRLTSIYANEQLTSGIDYQHSRQNDGGGSGLSLNSTLSGKNHSMSSTVSRQGSQGNLSIDVGANNQTMFGGLRYSGMLAANTQGIALGPAGFGGGAMLVTTPEIGVPYSFRVQGQPVIGGGTTAIPVPLYNYQSFADIQTSRSDMDMRINLPVNMIHAHPGQVFSAKADIQLTLLYNGFFRTQENQPVSGNIVETGDEVHPNGLFSISSGKVLKYINVKNDTGSFLCDLSQQRNHYYLCHPN</sequence>
<dbReference type="Proteomes" id="UP000040578">
    <property type="component" value="Unassembled WGS sequence"/>
</dbReference>
<keyword evidence="4" id="KW-1185">Reference proteome</keyword>
<feature type="compositionally biased region" description="Polar residues" evidence="1">
    <location>
        <begin position="562"/>
        <end position="579"/>
    </location>
</feature>
<accession>A0ABM9SLB7</accession>
<evidence type="ECO:0000256" key="1">
    <source>
        <dbReference type="SAM" id="MobiDB-lite"/>
    </source>
</evidence>
<evidence type="ECO:0000259" key="2">
    <source>
        <dbReference type="Pfam" id="PF16967"/>
    </source>
</evidence>
<gene>
    <name evidence="3" type="ORF">ERS137967_03165</name>
</gene>
<dbReference type="Pfam" id="PF16967">
    <property type="entry name" value="TcfC"/>
    <property type="match status" value="1"/>
</dbReference>